<evidence type="ECO:0000256" key="1">
    <source>
        <dbReference type="SAM" id="MobiDB-lite"/>
    </source>
</evidence>
<protein>
    <submittedName>
        <fullName evidence="3">Transposase and inactivated derivatives</fullName>
    </submittedName>
</protein>
<dbReference type="GO" id="GO:0003676">
    <property type="term" value="F:nucleic acid binding"/>
    <property type="evidence" value="ECO:0007669"/>
    <property type="project" value="InterPro"/>
</dbReference>
<dbReference type="PANTHER" id="PTHR46889:SF5">
    <property type="entry name" value="INTEGRASE PROTEIN"/>
    <property type="match status" value="1"/>
</dbReference>
<dbReference type="Pfam" id="PF00665">
    <property type="entry name" value="rve"/>
    <property type="match status" value="1"/>
</dbReference>
<evidence type="ECO:0000313" key="4">
    <source>
        <dbReference type="Proteomes" id="UP000095709"/>
    </source>
</evidence>
<dbReference type="InterPro" id="IPR036397">
    <property type="entry name" value="RNaseH_sf"/>
</dbReference>
<accession>A0A174H2E2</accession>
<dbReference type="PROSITE" id="PS50994">
    <property type="entry name" value="INTEGRASE"/>
    <property type="match status" value="1"/>
</dbReference>
<dbReference type="InterPro" id="IPR048020">
    <property type="entry name" value="Transpos_IS3"/>
</dbReference>
<dbReference type="EMBL" id="CZAL01000001">
    <property type="protein sequence ID" value="CUO69192.1"/>
    <property type="molecule type" value="Genomic_DNA"/>
</dbReference>
<sequence>MISASDRENAVLLINEAIKSGASCKKACERLGITERTFYRWKKRKTDTDSYEDGRPHADHSNPANKIPAEIRREIINICNRPEYASMAPCEIVPALADEGIYIASESTFYRVLREEKMLNHRGRSEAPKHNRPSTYSATAPNQVYMWDITYLNGPHKGMFYYLYLFSDLYDRSIIGWEVYEEESADYASSLIKRICLKQGRLTTEPLVLHSDNGSPMKGATMLATLYQLGITPSNSRPRVSNDNPYAESLFKTLKYRPNYQPKGFETLEKAREWVSLFVKWYNHDHHHSGLNFLTPYQRRSGLSDKILSKRKEVYEAAKAEHPERWNGRATRDWSLPDTVYLNPDKVHEQSEEADDQMAVS</sequence>
<dbReference type="InterPro" id="IPR050900">
    <property type="entry name" value="Transposase_IS3/IS150/IS904"/>
</dbReference>
<dbReference type="Gene3D" id="3.30.420.10">
    <property type="entry name" value="Ribonuclease H-like superfamily/Ribonuclease H"/>
    <property type="match status" value="1"/>
</dbReference>
<dbReference type="GO" id="GO:0015074">
    <property type="term" value="P:DNA integration"/>
    <property type="evidence" value="ECO:0007669"/>
    <property type="project" value="InterPro"/>
</dbReference>
<reference evidence="3 4" key="1">
    <citation type="submission" date="2015-09" db="EMBL/GenBank/DDBJ databases">
        <authorList>
            <consortium name="Pathogen Informatics"/>
        </authorList>
    </citation>
    <scope>NUCLEOTIDE SEQUENCE [LARGE SCALE GENOMIC DNA]</scope>
    <source>
        <strain evidence="3 4">2789STDY5834885</strain>
    </source>
</reference>
<organism evidence="3 4">
    <name type="scientific">Fusicatenibacter saccharivorans</name>
    <dbReference type="NCBI Taxonomy" id="1150298"/>
    <lineage>
        <taxon>Bacteria</taxon>
        <taxon>Bacillati</taxon>
        <taxon>Bacillota</taxon>
        <taxon>Clostridia</taxon>
        <taxon>Lachnospirales</taxon>
        <taxon>Lachnospiraceae</taxon>
        <taxon>Fusicatenibacter</taxon>
    </lineage>
</organism>
<dbReference type="AlphaFoldDB" id="A0A174H2E2"/>
<feature type="region of interest" description="Disordered" evidence="1">
    <location>
        <begin position="44"/>
        <end position="64"/>
    </location>
</feature>
<dbReference type="PANTHER" id="PTHR46889">
    <property type="entry name" value="TRANSPOSASE INSF FOR INSERTION SEQUENCE IS3B-RELATED"/>
    <property type="match status" value="1"/>
</dbReference>
<feature type="domain" description="Integrase catalytic" evidence="2">
    <location>
        <begin position="137"/>
        <end position="304"/>
    </location>
</feature>
<evidence type="ECO:0000313" key="3">
    <source>
        <dbReference type="EMBL" id="CUO69192.1"/>
    </source>
</evidence>
<name>A0A174H2E2_9FIRM</name>
<dbReference type="InterPro" id="IPR012337">
    <property type="entry name" value="RNaseH-like_sf"/>
</dbReference>
<dbReference type="InterPro" id="IPR001584">
    <property type="entry name" value="Integrase_cat-core"/>
</dbReference>
<dbReference type="Proteomes" id="UP000095709">
    <property type="component" value="Unassembled WGS sequence"/>
</dbReference>
<dbReference type="SUPFAM" id="SSF53098">
    <property type="entry name" value="Ribonuclease H-like"/>
    <property type="match status" value="1"/>
</dbReference>
<dbReference type="NCBIfam" id="NF033516">
    <property type="entry name" value="transpos_IS3"/>
    <property type="match status" value="1"/>
</dbReference>
<feature type="compositionally biased region" description="Basic and acidic residues" evidence="1">
    <location>
        <begin position="46"/>
        <end position="60"/>
    </location>
</feature>
<dbReference type="SUPFAM" id="SSF46689">
    <property type="entry name" value="Homeodomain-like"/>
    <property type="match status" value="1"/>
</dbReference>
<dbReference type="Pfam" id="PF13384">
    <property type="entry name" value="HTH_23"/>
    <property type="match status" value="1"/>
</dbReference>
<proteinExistence type="predicted"/>
<evidence type="ECO:0000259" key="2">
    <source>
        <dbReference type="PROSITE" id="PS50994"/>
    </source>
</evidence>
<gene>
    <name evidence="3" type="ORF">ERS852498_00250</name>
</gene>
<dbReference type="InterPro" id="IPR009057">
    <property type="entry name" value="Homeodomain-like_sf"/>
</dbReference>